<dbReference type="InterPro" id="IPR052020">
    <property type="entry name" value="Cyclic_di-GMP/3'3'-cGAMP_PDE"/>
</dbReference>
<reference evidence="2 3" key="1">
    <citation type="submission" date="2021-03" db="EMBL/GenBank/DDBJ databases">
        <title>Antimicrobial resistance genes in bacteria isolated from Japanese honey, and their potential for conferring macrolide and lincosamide resistance in the American foulbrood pathogen Paenibacillus larvae.</title>
        <authorList>
            <person name="Okamoto M."/>
            <person name="Kumagai M."/>
            <person name="Kanamori H."/>
            <person name="Takamatsu D."/>
        </authorList>
    </citation>
    <scope>NUCLEOTIDE SEQUENCE [LARGE SCALE GENOMIC DNA]</scope>
    <source>
        <strain evidence="2 3">J41TS12</strain>
    </source>
</reference>
<organism evidence="2 3">
    <name type="scientific">Paenibacillus antibioticophila</name>
    <dbReference type="NCBI Taxonomy" id="1274374"/>
    <lineage>
        <taxon>Bacteria</taxon>
        <taxon>Bacillati</taxon>
        <taxon>Bacillota</taxon>
        <taxon>Bacilli</taxon>
        <taxon>Bacillales</taxon>
        <taxon>Paenibacillaceae</taxon>
        <taxon>Paenibacillus</taxon>
    </lineage>
</organism>
<dbReference type="Pfam" id="PF13487">
    <property type="entry name" value="HD_5"/>
    <property type="match status" value="1"/>
</dbReference>
<dbReference type="InterPro" id="IPR037522">
    <property type="entry name" value="HD_GYP_dom"/>
</dbReference>
<evidence type="ECO:0000313" key="2">
    <source>
        <dbReference type="EMBL" id="GIO38069.1"/>
    </source>
</evidence>
<dbReference type="SUPFAM" id="SSF109604">
    <property type="entry name" value="HD-domain/PDEase-like"/>
    <property type="match status" value="1"/>
</dbReference>
<dbReference type="PANTHER" id="PTHR45228">
    <property type="entry name" value="CYCLIC DI-GMP PHOSPHODIESTERASE TM_0186-RELATED"/>
    <property type="match status" value="1"/>
</dbReference>
<dbReference type="EMBL" id="BORR01000010">
    <property type="protein sequence ID" value="GIO38069.1"/>
    <property type="molecule type" value="Genomic_DNA"/>
</dbReference>
<dbReference type="InterPro" id="IPR003607">
    <property type="entry name" value="HD/PDEase_dom"/>
</dbReference>
<comment type="caution">
    <text evidence="2">The sequence shown here is derived from an EMBL/GenBank/DDBJ whole genome shotgun (WGS) entry which is preliminary data.</text>
</comment>
<dbReference type="NCBIfam" id="TIGR00277">
    <property type="entry name" value="HDIG"/>
    <property type="match status" value="1"/>
</dbReference>
<dbReference type="InterPro" id="IPR006675">
    <property type="entry name" value="HDIG_dom"/>
</dbReference>
<dbReference type="RefSeq" id="WP_212940274.1">
    <property type="nucleotide sequence ID" value="NZ_BORR01000010.1"/>
</dbReference>
<protein>
    <recommendedName>
        <fullName evidence="1">HD-GYP domain-containing protein</fullName>
    </recommendedName>
</protein>
<gene>
    <name evidence="2" type="ORF">J41TS12_29300</name>
</gene>
<keyword evidence="3" id="KW-1185">Reference proteome</keyword>
<evidence type="ECO:0000259" key="1">
    <source>
        <dbReference type="PROSITE" id="PS51832"/>
    </source>
</evidence>
<feature type="domain" description="HD-GYP" evidence="1">
    <location>
        <begin position="1"/>
        <end position="180"/>
    </location>
</feature>
<evidence type="ECO:0000313" key="3">
    <source>
        <dbReference type="Proteomes" id="UP000681162"/>
    </source>
</evidence>
<dbReference type="AlphaFoldDB" id="A0A919XU72"/>
<dbReference type="Proteomes" id="UP000681162">
    <property type="component" value="Unassembled WGS sequence"/>
</dbReference>
<sequence length="180" mass="20364">MILENVLNMLDRNHARRVSKLSMSLARQLGLSEHEIHLIGQGALYHDIGKIAIPTYLLQSKEKFNEEEYRLMQRHVEYGLSILSVHTGEEIEAAREIIASHHERWDGQGYPHGLMGEEISLYGRIVAVCDVFDALCSDRPYKAAWPVGKALDYIKDQSGEAFDPRVVEAFLQMMAEGVAV</sequence>
<dbReference type="Gene3D" id="1.10.3210.10">
    <property type="entry name" value="Hypothetical protein af1432"/>
    <property type="match status" value="1"/>
</dbReference>
<dbReference type="PROSITE" id="PS51832">
    <property type="entry name" value="HD_GYP"/>
    <property type="match status" value="1"/>
</dbReference>
<proteinExistence type="predicted"/>
<dbReference type="CDD" id="cd00077">
    <property type="entry name" value="HDc"/>
    <property type="match status" value="1"/>
</dbReference>
<name>A0A919XU72_9BACL</name>
<dbReference type="SMART" id="SM00471">
    <property type="entry name" value="HDc"/>
    <property type="match status" value="1"/>
</dbReference>
<accession>A0A919XU72</accession>